<dbReference type="Gene3D" id="3.40.50.1820">
    <property type="entry name" value="alpha/beta hydrolase"/>
    <property type="match status" value="1"/>
</dbReference>
<dbReference type="SUPFAM" id="SSF53474">
    <property type="entry name" value="alpha/beta-Hydrolases"/>
    <property type="match status" value="1"/>
</dbReference>
<feature type="region of interest" description="Disordered" evidence="1">
    <location>
        <begin position="125"/>
        <end position="190"/>
    </location>
</feature>
<feature type="chain" id="PRO_5026875253" description="DUF3530 domain-containing protein" evidence="2">
    <location>
        <begin position="25"/>
        <end position="350"/>
    </location>
</feature>
<dbReference type="RefSeq" id="WP_173179808.1">
    <property type="nucleotide sequence ID" value="NZ_AP023189.1"/>
</dbReference>
<dbReference type="Proteomes" id="UP000509383">
    <property type="component" value="Chromosome"/>
</dbReference>
<name>A0A6J4E028_9PSED</name>
<accession>A0A6J4E028</accession>
<evidence type="ECO:0000313" key="5">
    <source>
        <dbReference type="Proteomes" id="UP000509383"/>
    </source>
</evidence>
<dbReference type="AlphaFoldDB" id="A0A6J4E028"/>
<feature type="region of interest" description="Disordered" evidence="1">
    <location>
        <begin position="25"/>
        <end position="71"/>
    </location>
</feature>
<evidence type="ECO:0000313" key="4">
    <source>
        <dbReference type="EMBL" id="GJN56283.1"/>
    </source>
</evidence>
<keyword evidence="2" id="KW-0732">Signal</keyword>
<dbReference type="Proteomes" id="UP001054892">
    <property type="component" value="Unassembled WGS sequence"/>
</dbReference>
<organism evidence="3 5">
    <name type="scientific">Pseudomonas tohonis</name>
    <dbReference type="NCBI Taxonomy" id="2725477"/>
    <lineage>
        <taxon>Bacteria</taxon>
        <taxon>Pseudomonadati</taxon>
        <taxon>Pseudomonadota</taxon>
        <taxon>Gammaproteobacteria</taxon>
        <taxon>Pseudomonadales</taxon>
        <taxon>Pseudomonadaceae</taxon>
        <taxon>Pseudomonas</taxon>
    </lineage>
</organism>
<sequence length="350" mass="37147">MLRVPRPTLAALCLALLLPAAAWGEEPPAAGEDGAAPAQTPVERAPLEERSQEDATALERQLPQKEQQQLKAGEDSFLALWKPANVAEPSGVVILLPGDGESADWPRAIAPLRSKLPDIGWHSLSLTLPDPRGNEPPPRPVEQAEPPAAGDAKTEKADPATPPPTPEQAGSAEPSTDPGRPVLSAEEERKAQATRIAARIQAAIVFVNQQSPKTIVLLGHGSGAYWAVQALSDSSSSGIDNLVLVEAEVPPGYGPPLEESAPKLKQAIGDFFYQDKPLDSAAALKRLQASKRDKHPAYVQVGLKSLPNRDADQEQLFRRVRGWLDAHLQAPGKRAPAAAPAPIIPQSPGI</sequence>
<dbReference type="EMBL" id="BQKM01000030">
    <property type="protein sequence ID" value="GJN56283.1"/>
    <property type="molecule type" value="Genomic_DNA"/>
</dbReference>
<keyword evidence="6" id="KW-1185">Reference proteome</keyword>
<reference evidence="3 5" key="1">
    <citation type="submission" date="2020-05" db="EMBL/GenBank/DDBJ databases">
        <title>Characterization of novel class B3 metallo-beta-lactamase from novel Pseudomonas species.</title>
        <authorList>
            <person name="Yamada K."/>
            <person name="Aoki K."/>
            <person name="Ishii Y."/>
        </authorList>
    </citation>
    <scope>NUCLEOTIDE SEQUENCE [LARGE SCALE GENOMIC DNA]</scope>
    <source>
        <strain evidence="3 5">TUM18999</strain>
        <strain evidence="4 6">TUM20286</strain>
    </source>
</reference>
<evidence type="ECO:0000256" key="2">
    <source>
        <dbReference type="SAM" id="SignalP"/>
    </source>
</evidence>
<evidence type="ECO:0000256" key="1">
    <source>
        <dbReference type="SAM" id="MobiDB-lite"/>
    </source>
</evidence>
<feature type="signal peptide" evidence="2">
    <location>
        <begin position="1"/>
        <end position="24"/>
    </location>
</feature>
<dbReference type="Pfam" id="PF12048">
    <property type="entry name" value="DUF3530"/>
    <property type="match status" value="1"/>
</dbReference>
<evidence type="ECO:0000313" key="3">
    <source>
        <dbReference type="EMBL" id="BCG22566.1"/>
    </source>
</evidence>
<gene>
    <name evidence="3" type="ORF">TUM18999_07570</name>
    <name evidence="4" type="ORF">TUM20286_60350</name>
</gene>
<dbReference type="KEGG" id="ptw:TUM18999_07570"/>
<proteinExistence type="predicted"/>
<dbReference type="EMBL" id="AP023189">
    <property type="protein sequence ID" value="BCG22566.1"/>
    <property type="molecule type" value="Genomic_DNA"/>
</dbReference>
<protein>
    <recommendedName>
        <fullName evidence="7">DUF3530 domain-containing protein</fullName>
    </recommendedName>
</protein>
<feature type="region of interest" description="Disordered" evidence="1">
    <location>
        <begin position="331"/>
        <end position="350"/>
    </location>
</feature>
<dbReference type="InterPro" id="IPR029058">
    <property type="entry name" value="AB_hydrolase_fold"/>
</dbReference>
<evidence type="ECO:0008006" key="7">
    <source>
        <dbReference type="Google" id="ProtNLM"/>
    </source>
</evidence>
<feature type="compositionally biased region" description="Low complexity" evidence="1">
    <location>
        <begin position="25"/>
        <end position="38"/>
    </location>
</feature>
<dbReference type="InterPro" id="IPR022529">
    <property type="entry name" value="DUF3530"/>
</dbReference>
<evidence type="ECO:0000313" key="6">
    <source>
        <dbReference type="Proteomes" id="UP001054892"/>
    </source>
</evidence>